<dbReference type="AlphaFoldDB" id="A0A0D2BPG0"/>
<dbReference type="Proteomes" id="UP000053328">
    <property type="component" value="Unassembled WGS sequence"/>
</dbReference>
<organism evidence="2 3">
    <name type="scientific">Exophiala spinifera</name>
    <dbReference type="NCBI Taxonomy" id="91928"/>
    <lineage>
        <taxon>Eukaryota</taxon>
        <taxon>Fungi</taxon>
        <taxon>Dikarya</taxon>
        <taxon>Ascomycota</taxon>
        <taxon>Pezizomycotina</taxon>
        <taxon>Eurotiomycetes</taxon>
        <taxon>Chaetothyriomycetidae</taxon>
        <taxon>Chaetothyriales</taxon>
        <taxon>Herpotrichiellaceae</taxon>
        <taxon>Exophiala</taxon>
    </lineage>
</organism>
<dbReference type="GeneID" id="27328489"/>
<feature type="compositionally biased region" description="Basic and acidic residues" evidence="1">
    <location>
        <begin position="21"/>
        <end position="32"/>
    </location>
</feature>
<dbReference type="HOGENOM" id="CLU_580017_0_0_1"/>
<feature type="region of interest" description="Disordered" evidence="1">
    <location>
        <begin position="18"/>
        <end position="37"/>
    </location>
</feature>
<feature type="region of interest" description="Disordered" evidence="1">
    <location>
        <begin position="100"/>
        <end position="149"/>
    </location>
</feature>
<dbReference type="RefSeq" id="XP_016241044.1">
    <property type="nucleotide sequence ID" value="XM_016375768.1"/>
</dbReference>
<accession>A0A0D2BPG0</accession>
<evidence type="ECO:0000313" key="3">
    <source>
        <dbReference type="Proteomes" id="UP000053328"/>
    </source>
</evidence>
<feature type="region of interest" description="Disordered" evidence="1">
    <location>
        <begin position="42"/>
        <end position="86"/>
    </location>
</feature>
<feature type="compositionally biased region" description="Polar residues" evidence="1">
    <location>
        <begin position="64"/>
        <end position="79"/>
    </location>
</feature>
<reference evidence="2 3" key="1">
    <citation type="submission" date="2015-01" db="EMBL/GenBank/DDBJ databases">
        <title>The Genome Sequence of Exophiala spinifera CBS89968.</title>
        <authorList>
            <consortium name="The Broad Institute Genomics Platform"/>
            <person name="Cuomo C."/>
            <person name="de Hoog S."/>
            <person name="Gorbushina A."/>
            <person name="Stielow B."/>
            <person name="Teixiera M."/>
            <person name="Abouelleil A."/>
            <person name="Chapman S.B."/>
            <person name="Priest M."/>
            <person name="Young S.K."/>
            <person name="Wortman J."/>
            <person name="Nusbaum C."/>
            <person name="Birren B."/>
        </authorList>
    </citation>
    <scope>NUCLEOTIDE SEQUENCE [LARGE SCALE GENOMIC DNA]</scope>
    <source>
        <strain evidence="2 3">CBS 89968</strain>
    </source>
</reference>
<name>A0A0D2BPG0_9EURO</name>
<gene>
    <name evidence="2" type="ORF">PV08_01406</name>
</gene>
<keyword evidence="3" id="KW-1185">Reference proteome</keyword>
<evidence type="ECO:0000313" key="2">
    <source>
        <dbReference type="EMBL" id="KIW20828.1"/>
    </source>
</evidence>
<evidence type="ECO:0000256" key="1">
    <source>
        <dbReference type="SAM" id="MobiDB-lite"/>
    </source>
</evidence>
<sequence>MATLINYDLTTFKQAKPNKRRLQDLQHSEARSHAARVSYWRKRNLPLTKTPQQGFSDLDKGVSPGTSSTSDQDVQSLPGSTGDIFLENRHSASSGELTFVHEHGSASESPSCAVGRRKHTSSVSHRGELSVSSHHRTRSDGNTKANGRRIAKKVEESRVEHLAFTRNPDYLFFEPIDSLRDHQRGDVITALDQYLNKWAPGQKPGLRHQTKDNPLIREVFYSALQNIELFESIIALMTSFQAAGQNFENRLCNVSLYHKGRALAGIRSKLGSGLVDEAVMLSTVFLMIIDNVFAEYESYRAHLDGLRRMAMAMPRIDETRYAGVLWTFLSWAESNALLLFGDSIGSGASVDIMTATNGQPQRMPKMTPKTIAALTPGFRDIAARKQISAQLTSTLESTIRWTKCIDDQSACRTKNDEDFLARFDPRMNNARAMRLSSCHEILERAICKALYLYHANVLGWSCRCAVYQSTVLDLAAILQTNTLEDAGHQELWMWLALLTANAARRGKLEQVQNEILAKLATGAERYWSIGTVIEKFLVHSMLEREWKQCWELAMMVQST</sequence>
<proteinExistence type="predicted"/>
<protein>
    <submittedName>
        <fullName evidence="2">Uncharacterized protein</fullName>
    </submittedName>
</protein>
<dbReference type="OrthoDB" id="4154938at2759"/>
<dbReference type="VEuPathDB" id="FungiDB:PV08_01406"/>
<dbReference type="EMBL" id="KN847492">
    <property type="protein sequence ID" value="KIW20828.1"/>
    <property type="molecule type" value="Genomic_DNA"/>
</dbReference>